<dbReference type="OrthoDB" id="10044938at2759"/>
<feature type="compositionally biased region" description="Basic and acidic residues" evidence="2">
    <location>
        <begin position="58"/>
        <end position="70"/>
    </location>
</feature>
<dbReference type="EMBL" id="KB456270">
    <property type="protein sequence ID" value="EMF08857.1"/>
    <property type="molecule type" value="Genomic_DNA"/>
</dbReference>
<feature type="region of interest" description="Disordered" evidence="2">
    <location>
        <begin position="457"/>
        <end position="564"/>
    </location>
</feature>
<dbReference type="PANTHER" id="PTHR23295">
    <property type="entry name" value="NUCLEAR RECEPTOR COACTIVATOR 5-RELATED"/>
    <property type="match status" value="1"/>
</dbReference>
<dbReference type="InterPro" id="IPR035979">
    <property type="entry name" value="RBD_domain_sf"/>
</dbReference>
<feature type="compositionally biased region" description="Polar residues" evidence="2">
    <location>
        <begin position="100"/>
        <end position="118"/>
    </location>
</feature>
<evidence type="ECO:0000256" key="1">
    <source>
        <dbReference type="PROSITE-ProRule" id="PRU00176"/>
    </source>
</evidence>
<feature type="compositionally biased region" description="Low complexity" evidence="2">
    <location>
        <begin position="232"/>
        <end position="245"/>
    </location>
</feature>
<feature type="domain" description="RRM" evidence="3">
    <location>
        <begin position="395"/>
        <end position="466"/>
    </location>
</feature>
<protein>
    <recommendedName>
        <fullName evidence="3">RRM domain-containing protein</fullName>
    </recommendedName>
</protein>
<gene>
    <name evidence="4" type="ORF">SEPMUDRAFT_151767</name>
</gene>
<dbReference type="SMART" id="SM00360">
    <property type="entry name" value="RRM"/>
    <property type="match status" value="1"/>
</dbReference>
<feature type="compositionally biased region" description="Basic and acidic residues" evidence="2">
    <location>
        <begin position="457"/>
        <end position="475"/>
    </location>
</feature>
<feature type="compositionally biased region" description="Low complexity" evidence="2">
    <location>
        <begin position="305"/>
        <end position="321"/>
    </location>
</feature>
<evidence type="ECO:0000313" key="5">
    <source>
        <dbReference type="Proteomes" id="UP000016931"/>
    </source>
</evidence>
<dbReference type="InterPro" id="IPR012677">
    <property type="entry name" value="Nucleotide-bd_a/b_plait_sf"/>
</dbReference>
<feature type="compositionally biased region" description="Pro residues" evidence="2">
    <location>
        <begin position="718"/>
        <end position="734"/>
    </location>
</feature>
<feature type="compositionally biased region" description="Low complexity" evidence="2">
    <location>
        <begin position="735"/>
        <end position="752"/>
    </location>
</feature>
<dbReference type="Proteomes" id="UP000016931">
    <property type="component" value="Unassembled WGS sequence"/>
</dbReference>
<accession>M3CXN6</accession>
<dbReference type="OMA" id="LENQMDP"/>
<dbReference type="RefSeq" id="XP_016756978.1">
    <property type="nucleotide sequence ID" value="XM_016907033.1"/>
</dbReference>
<sequence>MPTFDSGHPSPEPPEEAWLRSEPALLSPASPKPLHFPQPTSIPVLDKMMDVGFNQAEPHMDNAAMHDTELRPGAWRDPAEQSNDAPSPFSTGGDVDDSNQNESETQNGDDASRSNETAANGGDAPSTTTTISNNGVSHNANAHVQAETTSDAPSTHGARPDASSATAEPTQLSNALQSHEMKPGQPQSMSAPDAMNIQALLDQLSGSIAPTAHPTPAHNDHPVDSMHRLSQPDTAPSLAASSTALPPRPPPQDQPVINAAYVPSQHIRDYHPHASAPAVHAPTQANGVGHVGDAQSQNFVPPTNAASQQAAPGPGGQYASQRTQLTPSFSASSPVLPHQQFSPVRVNSVVPEESPLAGTEDRPWTADTQRKYDYFVNEERRYVNEARWDQFPSGSRLFVGNLSSEKVTKRDIFHVFHPYGEIAQISIKQAYGFVQFLRVEDCTRALNAEQGRQIRDKRIHLEVSKPQKPPRDKLQNHRRRSRSPAYDDRGRNDRRGRGRDGRDGGRNSYGARSPSPRDYNRGQDDRYRTRSRSPAYGRDLRNWDNGPHRGPNHDDLPRPRRRSRDVPDVQIIALEGLELDFLSWVEKAFIARGVTVDTLMINRLDEDAEIQRQIIEGVFAICKLRRVHQDTGKIGLTIFKREGGLKREIQFEEYDNLDPPICAELVMRERNSFKAPPPSQWRYLTHPRPLDGSCLFQAQHGAAAPGEYQQNYGQPTPYSAPPTNAPPPAFPSGYPPARTDSSQLQDLISSLSTASPQVAASNSQLGYAPPPQHYPVPHQYQQPPPAASAPRNQPPAGAPPNMADILARLGSYKPQ</sequence>
<name>M3CXN6_SPHMS</name>
<feature type="compositionally biased region" description="Basic and acidic residues" evidence="2">
    <location>
        <begin position="218"/>
        <end position="227"/>
    </location>
</feature>
<dbReference type="SUPFAM" id="SSF54928">
    <property type="entry name" value="RNA-binding domain, RBD"/>
    <property type="match status" value="1"/>
</dbReference>
<feature type="region of interest" description="Disordered" evidence="2">
    <location>
        <begin position="277"/>
        <end position="363"/>
    </location>
</feature>
<feature type="compositionally biased region" description="Polar residues" evidence="2">
    <location>
        <begin position="80"/>
        <end position="90"/>
    </location>
</feature>
<dbReference type="PANTHER" id="PTHR23295:SF6">
    <property type="entry name" value="NEOSIN, ISOFORM A"/>
    <property type="match status" value="1"/>
</dbReference>
<feature type="compositionally biased region" description="Polar residues" evidence="2">
    <location>
        <begin position="322"/>
        <end position="333"/>
    </location>
</feature>
<dbReference type="InterPro" id="IPR052600">
    <property type="entry name" value="Nuc_rcpt_coact/corep"/>
</dbReference>
<dbReference type="STRING" id="692275.M3CXN6"/>
<feature type="compositionally biased region" description="Polar residues" evidence="2">
    <location>
        <begin position="163"/>
        <end position="177"/>
    </location>
</feature>
<dbReference type="Gene3D" id="3.30.70.330">
    <property type="match status" value="1"/>
</dbReference>
<keyword evidence="5" id="KW-1185">Reference proteome</keyword>
<dbReference type="PROSITE" id="PS50102">
    <property type="entry name" value="RRM"/>
    <property type="match status" value="1"/>
</dbReference>
<dbReference type="GeneID" id="27904170"/>
<feature type="compositionally biased region" description="Pro residues" evidence="2">
    <location>
        <begin position="782"/>
        <end position="798"/>
    </location>
</feature>
<feature type="compositionally biased region" description="Basic and acidic residues" evidence="2">
    <location>
        <begin position="518"/>
        <end position="528"/>
    </location>
</feature>
<proteinExistence type="predicted"/>
<feature type="compositionally biased region" description="Polar residues" evidence="2">
    <location>
        <begin position="125"/>
        <end position="153"/>
    </location>
</feature>
<dbReference type="GO" id="GO:0003723">
    <property type="term" value="F:RNA binding"/>
    <property type="evidence" value="ECO:0007669"/>
    <property type="project" value="UniProtKB-UniRule"/>
</dbReference>
<dbReference type="HOGENOM" id="CLU_013226_1_0_1"/>
<dbReference type="InterPro" id="IPR000504">
    <property type="entry name" value="RRM_dom"/>
</dbReference>
<evidence type="ECO:0000259" key="3">
    <source>
        <dbReference type="PROSITE" id="PS50102"/>
    </source>
</evidence>
<feature type="compositionally biased region" description="Basic and acidic residues" evidence="2">
    <location>
        <begin position="485"/>
        <end position="505"/>
    </location>
</feature>
<dbReference type="eggNOG" id="KOG0118">
    <property type="taxonomic scope" value="Eukaryota"/>
</dbReference>
<keyword evidence="1" id="KW-0694">RNA-binding</keyword>
<feature type="compositionally biased region" description="Polar residues" evidence="2">
    <location>
        <begin position="753"/>
        <end position="765"/>
    </location>
</feature>
<evidence type="ECO:0000313" key="4">
    <source>
        <dbReference type="EMBL" id="EMF08857.1"/>
    </source>
</evidence>
<evidence type="ECO:0000256" key="2">
    <source>
        <dbReference type="SAM" id="MobiDB-lite"/>
    </source>
</evidence>
<dbReference type="AlphaFoldDB" id="M3CXN6"/>
<organism evidence="4 5">
    <name type="scientific">Sphaerulina musiva (strain SO2202)</name>
    <name type="common">Poplar stem canker fungus</name>
    <name type="synonym">Septoria musiva</name>
    <dbReference type="NCBI Taxonomy" id="692275"/>
    <lineage>
        <taxon>Eukaryota</taxon>
        <taxon>Fungi</taxon>
        <taxon>Dikarya</taxon>
        <taxon>Ascomycota</taxon>
        <taxon>Pezizomycotina</taxon>
        <taxon>Dothideomycetes</taxon>
        <taxon>Dothideomycetidae</taxon>
        <taxon>Mycosphaerellales</taxon>
        <taxon>Mycosphaerellaceae</taxon>
        <taxon>Sphaerulina</taxon>
    </lineage>
</organism>
<feature type="region of interest" description="Disordered" evidence="2">
    <location>
        <begin position="706"/>
        <end position="815"/>
    </location>
</feature>
<feature type="compositionally biased region" description="Low complexity" evidence="2">
    <location>
        <begin position="20"/>
        <end position="29"/>
    </location>
</feature>
<reference evidence="4 5" key="1">
    <citation type="journal article" date="2012" name="PLoS Pathog.">
        <title>Diverse lifestyles and strategies of plant pathogenesis encoded in the genomes of eighteen Dothideomycetes fungi.</title>
        <authorList>
            <person name="Ohm R.A."/>
            <person name="Feau N."/>
            <person name="Henrissat B."/>
            <person name="Schoch C.L."/>
            <person name="Horwitz B.A."/>
            <person name="Barry K.W."/>
            <person name="Condon B.J."/>
            <person name="Copeland A.C."/>
            <person name="Dhillon B."/>
            <person name="Glaser F."/>
            <person name="Hesse C.N."/>
            <person name="Kosti I."/>
            <person name="LaButti K."/>
            <person name="Lindquist E.A."/>
            <person name="Lucas S."/>
            <person name="Salamov A.A."/>
            <person name="Bradshaw R.E."/>
            <person name="Ciuffetti L."/>
            <person name="Hamelin R.C."/>
            <person name="Kema G.H.J."/>
            <person name="Lawrence C."/>
            <person name="Scott J.A."/>
            <person name="Spatafora J.W."/>
            <person name="Turgeon B.G."/>
            <person name="de Wit P.J.G.M."/>
            <person name="Zhong S."/>
            <person name="Goodwin S.B."/>
            <person name="Grigoriev I.V."/>
        </authorList>
    </citation>
    <scope>NUCLEOTIDE SEQUENCE [LARGE SCALE GENOMIC DNA]</scope>
    <source>
        <strain evidence="4 5">SO2202</strain>
    </source>
</reference>
<dbReference type="Pfam" id="PF00076">
    <property type="entry name" value="RRM_1"/>
    <property type="match status" value="1"/>
</dbReference>
<feature type="region of interest" description="Disordered" evidence="2">
    <location>
        <begin position="1"/>
        <end position="256"/>
    </location>
</feature>